<keyword evidence="6 7" id="KW-0472">Membrane</keyword>
<dbReference type="RefSeq" id="WP_190613359.1">
    <property type="nucleotide sequence ID" value="NZ_AP018712.1"/>
</dbReference>
<dbReference type="KEGG" id="ocy:OSSY52_11890"/>
<feature type="transmembrane region" description="Helical" evidence="7">
    <location>
        <begin position="21"/>
        <end position="44"/>
    </location>
</feature>
<dbReference type="Gene3D" id="1.20.1560.10">
    <property type="entry name" value="ABC transporter type 1, transmembrane domain"/>
    <property type="match status" value="1"/>
</dbReference>
<dbReference type="InterPro" id="IPR039421">
    <property type="entry name" value="Type_1_exporter"/>
</dbReference>
<dbReference type="Pfam" id="PF00005">
    <property type="entry name" value="ABC_tran"/>
    <property type="match status" value="1"/>
</dbReference>
<keyword evidence="5 7" id="KW-1133">Transmembrane helix</keyword>
<dbReference type="InterPro" id="IPR003439">
    <property type="entry name" value="ABC_transporter-like_ATP-bd"/>
</dbReference>
<dbReference type="SUPFAM" id="SSF52540">
    <property type="entry name" value="P-loop containing nucleoside triphosphate hydrolases"/>
    <property type="match status" value="1"/>
</dbReference>
<dbReference type="PANTHER" id="PTHR24221:SF654">
    <property type="entry name" value="ATP-BINDING CASSETTE SUB-FAMILY B MEMBER 6"/>
    <property type="match status" value="1"/>
</dbReference>
<organism evidence="10 11">
    <name type="scientific">Tepiditoga spiralis</name>
    <dbReference type="NCBI Taxonomy" id="2108365"/>
    <lineage>
        <taxon>Bacteria</taxon>
        <taxon>Thermotogati</taxon>
        <taxon>Thermotogota</taxon>
        <taxon>Thermotogae</taxon>
        <taxon>Petrotogales</taxon>
        <taxon>Petrotogaceae</taxon>
        <taxon>Tepiditoga</taxon>
    </lineage>
</organism>
<evidence type="ECO:0000256" key="2">
    <source>
        <dbReference type="ARBA" id="ARBA00022692"/>
    </source>
</evidence>
<evidence type="ECO:0000256" key="6">
    <source>
        <dbReference type="ARBA" id="ARBA00023136"/>
    </source>
</evidence>
<keyword evidence="3" id="KW-0547">Nucleotide-binding</keyword>
<evidence type="ECO:0000256" key="5">
    <source>
        <dbReference type="ARBA" id="ARBA00022989"/>
    </source>
</evidence>
<dbReference type="EMBL" id="AP018712">
    <property type="protein sequence ID" value="BBE31048.1"/>
    <property type="molecule type" value="Genomic_DNA"/>
</dbReference>
<dbReference type="InterPro" id="IPR011527">
    <property type="entry name" value="ABC1_TM_dom"/>
</dbReference>
<feature type="transmembrane region" description="Helical" evidence="7">
    <location>
        <begin position="64"/>
        <end position="88"/>
    </location>
</feature>
<dbReference type="GO" id="GO:0016887">
    <property type="term" value="F:ATP hydrolysis activity"/>
    <property type="evidence" value="ECO:0007669"/>
    <property type="project" value="InterPro"/>
</dbReference>
<accession>A0A7G1G3N5</accession>
<dbReference type="PROSITE" id="PS00211">
    <property type="entry name" value="ABC_TRANSPORTER_1"/>
    <property type="match status" value="1"/>
</dbReference>
<feature type="transmembrane region" description="Helical" evidence="7">
    <location>
        <begin position="263"/>
        <end position="286"/>
    </location>
</feature>
<keyword evidence="11" id="KW-1185">Reference proteome</keyword>
<evidence type="ECO:0000313" key="11">
    <source>
        <dbReference type="Proteomes" id="UP000516361"/>
    </source>
</evidence>
<evidence type="ECO:0000256" key="3">
    <source>
        <dbReference type="ARBA" id="ARBA00022741"/>
    </source>
</evidence>
<evidence type="ECO:0000256" key="4">
    <source>
        <dbReference type="ARBA" id="ARBA00022840"/>
    </source>
</evidence>
<dbReference type="PROSITE" id="PS50893">
    <property type="entry name" value="ABC_TRANSPORTER_2"/>
    <property type="match status" value="1"/>
</dbReference>
<keyword evidence="4 10" id="KW-0067">ATP-binding</keyword>
<dbReference type="GO" id="GO:0140359">
    <property type="term" value="F:ABC-type transporter activity"/>
    <property type="evidence" value="ECO:0007669"/>
    <property type="project" value="InterPro"/>
</dbReference>
<comment type="subcellular location">
    <subcellularLocation>
        <location evidence="1">Cell membrane</location>
        <topology evidence="1">Multi-pass membrane protein</topology>
    </subcellularLocation>
</comment>
<evidence type="ECO:0000256" key="7">
    <source>
        <dbReference type="SAM" id="Phobius"/>
    </source>
</evidence>
<proteinExistence type="predicted"/>
<feature type="domain" description="ABC transmembrane type-1" evidence="9">
    <location>
        <begin position="23"/>
        <end position="310"/>
    </location>
</feature>
<gene>
    <name evidence="10" type="ORF">OSSY52_11890</name>
</gene>
<dbReference type="GO" id="GO:0005886">
    <property type="term" value="C:plasma membrane"/>
    <property type="evidence" value="ECO:0007669"/>
    <property type="project" value="UniProtKB-SubCell"/>
</dbReference>
<evidence type="ECO:0000313" key="10">
    <source>
        <dbReference type="EMBL" id="BBE31048.1"/>
    </source>
</evidence>
<dbReference type="PANTHER" id="PTHR24221">
    <property type="entry name" value="ATP-BINDING CASSETTE SUB-FAMILY B"/>
    <property type="match status" value="1"/>
</dbReference>
<evidence type="ECO:0000259" key="8">
    <source>
        <dbReference type="PROSITE" id="PS50893"/>
    </source>
</evidence>
<sequence length="562" mass="64575">MSKNSSVKFILSFMRKNGGNTFIFLAYWISVFFVASQNFFFNYYVAKGLQTSVDGMMQKDFSSFLGGFILVLRSFGILIIVMGIFSYINDYVVKKITSIIKEYFFKKVLRLKPFFDEKYTSGKIMTLYNSDIEKVESIYSNQILNLLMAIVGALGGAVIIFKLNKYIFIYIITIGIFNLILNYIFIKKMKVNSRNIQNTISKQTEHISNFLSGSYIIKAFNNENFFIKIFKNTTKKYFDFSKKRAKYDAGISFVNNASEYFEFAGLLIISGFFSLKGAISIGSVLLCVQLGRPIIDLFKALSSYFSNIQSILASTERISNILNLNDEEINEKEFFENNTKNFQETPYAIEFDNVSFSYNKDKYIFKDLSFKVKSGSKTLLVGNSGIGKSTILKILLKYHTNYSGNIFVFGKSLKDYDVHELRKLFSYVPQNSFLFNDSIFENIHYGNINKSSDEIIKVSKKVRSHEFIEKLPNKYETTLTNNGNTLSGGQKQRLAIARALLKDAPIFIFDEPTSSLNEKLKDKINSVIKNTMQNKTFFLISHEFNSEDYDEVITLDFNKVKI</sequence>
<dbReference type="Pfam" id="PF00664">
    <property type="entry name" value="ABC_membrane"/>
    <property type="match status" value="1"/>
</dbReference>
<protein>
    <submittedName>
        <fullName evidence="10">Multidrug ABC transporter ATP-binding protein</fullName>
    </submittedName>
</protein>
<reference evidence="10 11" key="1">
    <citation type="submission" date="2018-06" db="EMBL/GenBank/DDBJ databases">
        <title>Genome sequencing of Oceanotoga sp. sy52.</title>
        <authorList>
            <person name="Mori K."/>
        </authorList>
    </citation>
    <scope>NUCLEOTIDE SEQUENCE [LARGE SCALE GENOMIC DNA]</scope>
    <source>
        <strain evidence="11">sy52</strain>
    </source>
</reference>
<dbReference type="InterPro" id="IPR036640">
    <property type="entry name" value="ABC1_TM_sf"/>
</dbReference>
<dbReference type="GO" id="GO:0005524">
    <property type="term" value="F:ATP binding"/>
    <property type="evidence" value="ECO:0007669"/>
    <property type="project" value="UniProtKB-KW"/>
</dbReference>
<dbReference type="SUPFAM" id="SSF90123">
    <property type="entry name" value="ABC transporter transmembrane region"/>
    <property type="match status" value="1"/>
</dbReference>
<dbReference type="CDD" id="cd07346">
    <property type="entry name" value="ABC_6TM_exporters"/>
    <property type="match status" value="1"/>
</dbReference>
<dbReference type="PROSITE" id="PS50929">
    <property type="entry name" value="ABC_TM1F"/>
    <property type="match status" value="1"/>
</dbReference>
<dbReference type="InterPro" id="IPR003593">
    <property type="entry name" value="AAA+_ATPase"/>
</dbReference>
<name>A0A7G1G3N5_9BACT</name>
<dbReference type="Gene3D" id="3.40.50.300">
    <property type="entry name" value="P-loop containing nucleotide triphosphate hydrolases"/>
    <property type="match status" value="1"/>
</dbReference>
<dbReference type="InParanoid" id="A0A7G1G3N5"/>
<feature type="transmembrane region" description="Helical" evidence="7">
    <location>
        <begin position="143"/>
        <end position="161"/>
    </location>
</feature>
<dbReference type="SMART" id="SM00382">
    <property type="entry name" value="AAA"/>
    <property type="match status" value="1"/>
</dbReference>
<feature type="domain" description="ABC transporter" evidence="8">
    <location>
        <begin position="349"/>
        <end position="562"/>
    </location>
</feature>
<dbReference type="Proteomes" id="UP000516361">
    <property type="component" value="Chromosome"/>
</dbReference>
<dbReference type="AlphaFoldDB" id="A0A7G1G3N5"/>
<dbReference type="GO" id="GO:0034040">
    <property type="term" value="F:ATPase-coupled lipid transmembrane transporter activity"/>
    <property type="evidence" value="ECO:0007669"/>
    <property type="project" value="TreeGrafter"/>
</dbReference>
<evidence type="ECO:0000259" key="9">
    <source>
        <dbReference type="PROSITE" id="PS50929"/>
    </source>
</evidence>
<dbReference type="InterPro" id="IPR027417">
    <property type="entry name" value="P-loop_NTPase"/>
</dbReference>
<evidence type="ECO:0000256" key="1">
    <source>
        <dbReference type="ARBA" id="ARBA00004651"/>
    </source>
</evidence>
<keyword evidence="2 7" id="KW-0812">Transmembrane</keyword>
<feature type="transmembrane region" description="Helical" evidence="7">
    <location>
        <begin position="167"/>
        <end position="186"/>
    </location>
</feature>
<dbReference type="InterPro" id="IPR017871">
    <property type="entry name" value="ABC_transporter-like_CS"/>
</dbReference>